<evidence type="ECO:0000313" key="3">
    <source>
        <dbReference type="EMBL" id="GET85366.1"/>
    </source>
</evidence>
<name>A0A640K6U1_LEITA</name>
<comment type="caution">
    <text evidence="3">The sequence shown here is derived from an EMBL/GenBank/DDBJ whole genome shotgun (WGS) entry which is preliminary data.</text>
</comment>
<feature type="signal peptide" evidence="2">
    <location>
        <begin position="1"/>
        <end position="21"/>
    </location>
</feature>
<proteinExistence type="predicted"/>
<dbReference type="VEuPathDB" id="TriTrypDB:LtaPh_0101300"/>
<evidence type="ECO:0000313" key="4">
    <source>
        <dbReference type="Proteomes" id="UP000419144"/>
    </source>
</evidence>
<feature type="compositionally biased region" description="Basic and acidic residues" evidence="1">
    <location>
        <begin position="412"/>
        <end position="428"/>
    </location>
</feature>
<sequence length="475" mass="52385">MRQRLQVYYALLLLLPPLSHVLLCTTVHARAYTYRLHLDKYIRTQSSRERGTHISSGLLSPPSFPPTTCIHIKGAVRPRMPARESGFSRVVRAVSHGDGDWADLPPSLRNAVLMTLTQSCRTPLHSVQSSAGDTRYAHETGQARGCAHRASAPPPLTEEVVQSSIETFEEAAWVREEAARSYAEFHNNVESLYATMCTQLRSVWRTAMQLSPDILADVRDEWHLSRRDRIPDGIPLPASATQHLPLQEAILDEVVETLRVLRNTSVRFAAYFLTDEEKISMGVNPAYLRAPDIDTDMVLSHSPSRSTSPQRALPASQTSASLSAGALKSAHIKASSSSVAAVDAPREKHSQRHQGIYAQHEHSRSSDEAGRLRCSSRRHVRSDKSSCASWETGDDPLLDELRRQYQLRIRELKTQSEREGSRQGEHRASQSAAQPPSLRGARARIAATGSSSLLSKSSSASASVLTNSSLEGSHS</sequence>
<evidence type="ECO:0000256" key="1">
    <source>
        <dbReference type="SAM" id="MobiDB-lite"/>
    </source>
</evidence>
<dbReference type="EMBL" id="BLBS01000001">
    <property type="protein sequence ID" value="GET85366.1"/>
    <property type="molecule type" value="Genomic_DNA"/>
</dbReference>
<feature type="region of interest" description="Disordered" evidence="1">
    <location>
        <begin position="298"/>
        <end position="320"/>
    </location>
</feature>
<reference evidence="3" key="1">
    <citation type="submission" date="2019-11" db="EMBL/GenBank/DDBJ databases">
        <title>Leishmania tarentolae CDS.</title>
        <authorList>
            <person name="Goto Y."/>
            <person name="Yamagishi J."/>
        </authorList>
    </citation>
    <scope>NUCLEOTIDE SEQUENCE [LARGE SCALE GENOMIC DNA]</scope>
    <source>
        <strain evidence="3">Parrot Tar II</strain>
    </source>
</reference>
<feature type="compositionally biased region" description="Polar residues" evidence="1">
    <location>
        <begin position="301"/>
        <end position="318"/>
    </location>
</feature>
<dbReference type="OrthoDB" id="264387at2759"/>
<feature type="compositionally biased region" description="Basic and acidic residues" evidence="1">
    <location>
        <begin position="359"/>
        <end position="371"/>
    </location>
</feature>
<feature type="chain" id="PRO_5024811647" evidence="2">
    <location>
        <begin position="22"/>
        <end position="475"/>
    </location>
</feature>
<feature type="compositionally biased region" description="Low complexity" evidence="1">
    <location>
        <begin position="446"/>
        <end position="475"/>
    </location>
</feature>
<gene>
    <name evidence="3" type="ORF">LtaPh_0101300</name>
</gene>
<keyword evidence="2" id="KW-0732">Signal</keyword>
<feature type="region of interest" description="Disordered" evidence="1">
    <location>
        <begin position="412"/>
        <end position="475"/>
    </location>
</feature>
<evidence type="ECO:0000256" key="2">
    <source>
        <dbReference type="SAM" id="SignalP"/>
    </source>
</evidence>
<dbReference type="Proteomes" id="UP000419144">
    <property type="component" value="Unassembled WGS sequence"/>
</dbReference>
<protein>
    <submittedName>
        <fullName evidence="3">Uncharacterized protein</fullName>
    </submittedName>
</protein>
<organism evidence="3 4">
    <name type="scientific">Leishmania tarentolae</name>
    <name type="common">Sauroleishmania tarentolae</name>
    <dbReference type="NCBI Taxonomy" id="5689"/>
    <lineage>
        <taxon>Eukaryota</taxon>
        <taxon>Discoba</taxon>
        <taxon>Euglenozoa</taxon>
        <taxon>Kinetoplastea</taxon>
        <taxon>Metakinetoplastina</taxon>
        <taxon>Trypanosomatida</taxon>
        <taxon>Trypanosomatidae</taxon>
        <taxon>Leishmaniinae</taxon>
        <taxon>Leishmania</taxon>
        <taxon>lizard Leishmania</taxon>
    </lineage>
</organism>
<dbReference type="AlphaFoldDB" id="A0A640K6U1"/>
<keyword evidence="4" id="KW-1185">Reference proteome</keyword>
<accession>A0A640K6U1</accession>
<feature type="region of interest" description="Disordered" evidence="1">
    <location>
        <begin position="337"/>
        <end position="394"/>
    </location>
</feature>